<evidence type="ECO:0000313" key="1">
    <source>
        <dbReference type="EMBL" id="QGY01981.1"/>
    </source>
</evidence>
<dbReference type="Proteomes" id="UP000012488">
    <property type="component" value="Chromosome"/>
</dbReference>
<sequence length="146" mass="16642">MRQISEKFEMKLAPVFLSAALITTVALGDTVEVYIPNTKISDEDLELSTKWTKEIYKDRLVITSGAGFENEKEVKCFAKEGIYRTSDSGITLKHAGRSSDIYEHYNVDHHNKSINIVFGDENCRYKVTVQREVKIGDHWQNSNPAK</sequence>
<reference evidence="1 2" key="2">
    <citation type="journal article" date="2013" name="Genome Announc.">
        <title>Draft Genome Sequence of Methylobacterium mesophilicum Strain SR1.6/6, Isolated from Citrus sinensis.</title>
        <authorList>
            <person name="Marinho Almeida D."/>
            <person name="Dini-Andreote F."/>
            <person name="Camargo Neves A.A."/>
            <person name="Juca Ramos R.T."/>
            <person name="Andreote F.D."/>
            <person name="Carneiro A.R."/>
            <person name="Oliveira de Souza Lima A."/>
            <person name="Caracciolo Gomes de Sa P.H."/>
            <person name="Ribeiro Barbosa M.S."/>
            <person name="Araujo W.L."/>
            <person name="Silva A."/>
        </authorList>
    </citation>
    <scope>NUCLEOTIDE SEQUENCE [LARGE SCALE GENOMIC DNA]</scope>
    <source>
        <strain evidence="1 2">SR1.6/6</strain>
    </source>
</reference>
<dbReference type="AlphaFoldDB" id="A0A6B9FH23"/>
<organism evidence="1 2">
    <name type="scientific">Methylobacterium mesophilicum SR1.6/6</name>
    <dbReference type="NCBI Taxonomy" id="908290"/>
    <lineage>
        <taxon>Bacteria</taxon>
        <taxon>Pseudomonadati</taxon>
        <taxon>Pseudomonadota</taxon>
        <taxon>Alphaproteobacteria</taxon>
        <taxon>Hyphomicrobiales</taxon>
        <taxon>Methylobacteriaceae</taxon>
        <taxon>Methylobacterium</taxon>
    </lineage>
</organism>
<proteinExistence type="predicted"/>
<name>A0A6B9FH23_9HYPH</name>
<gene>
    <name evidence="1" type="ORF">MMSR116_08890</name>
</gene>
<dbReference type="KEGG" id="mmes:MMSR116_08890"/>
<protein>
    <submittedName>
        <fullName evidence="1">Uncharacterized protein</fullName>
    </submittedName>
</protein>
<dbReference type="EMBL" id="CP043538">
    <property type="protein sequence ID" value="QGY01981.1"/>
    <property type="molecule type" value="Genomic_DNA"/>
</dbReference>
<accession>A0A6B9FH23</accession>
<reference evidence="1 2" key="1">
    <citation type="journal article" date="2012" name="Genet. Mol. Biol.">
        <title>Analysis of 16S rRNA and mxaF genes revealing insights into Methylobacterium niche-specific plant association.</title>
        <authorList>
            <person name="Dourado M.N."/>
            <person name="Andreote F.D."/>
            <person name="Dini-Andreote F."/>
            <person name="Conti R."/>
            <person name="Araujo J.M."/>
            <person name="Araujo W.L."/>
        </authorList>
    </citation>
    <scope>NUCLEOTIDE SEQUENCE [LARGE SCALE GENOMIC DNA]</scope>
    <source>
        <strain evidence="1 2">SR1.6/6</strain>
    </source>
</reference>
<dbReference type="RefSeq" id="WP_158168642.1">
    <property type="nucleotide sequence ID" value="NZ_CP043538.1"/>
</dbReference>
<evidence type="ECO:0000313" key="2">
    <source>
        <dbReference type="Proteomes" id="UP000012488"/>
    </source>
</evidence>